<organism evidence="2 3">
    <name type="scientific">Solanum commersonii</name>
    <name type="common">Commerson's wild potato</name>
    <name type="synonym">Commerson's nightshade</name>
    <dbReference type="NCBI Taxonomy" id="4109"/>
    <lineage>
        <taxon>Eukaryota</taxon>
        <taxon>Viridiplantae</taxon>
        <taxon>Streptophyta</taxon>
        <taxon>Embryophyta</taxon>
        <taxon>Tracheophyta</taxon>
        <taxon>Spermatophyta</taxon>
        <taxon>Magnoliopsida</taxon>
        <taxon>eudicotyledons</taxon>
        <taxon>Gunneridae</taxon>
        <taxon>Pentapetalae</taxon>
        <taxon>asterids</taxon>
        <taxon>lamiids</taxon>
        <taxon>Solanales</taxon>
        <taxon>Solanaceae</taxon>
        <taxon>Solanoideae</taxon>
        <taxon>Solaneae</taxon>
        <taxon>Solanum</taxon>
    </lineage>
</organism>
<dbReference type="OrthoDB" id="1324830at2759"/>
<accession>A0A9J5X9Y8</accession>
<reference evidence="2 3" key="1">
    <citation type="submission" date="2020-09" db="EMBL/GenBank/DDBJ databases">
        <title>De no assembly of potato wild relative species, Solanum commersonii.</title>
        <authorList>
            <person name="Cho K."/>
        </authorList>
    </citation>
    <scope>NUCLEOTIDE SEQUENCE [LARGE SCALE GENOMIC DNA]</scope>
    <source>
        <strain evidence="2">LZ3.2</strain>
        <tissue evidence="2">Leaf</tissue>
    </source>
</reference>
<dbReference type="AlphaFoldDB" id="A0A9J5X9Y8"/>
<feature type="region of interest" description="Disordered" evidence="1">
    <location>
        <begin position="58"/>
        <end position="81"/>
    </location>
</feature>
<dbReference type="EMBL" id="JACXVP010000009">
    <property type="protein sequence ID" value="KAG5585139.1"/>
    <property type="molecule type" value="Genomic_DNA"/>
</dbReference>
<feature type="compositionally biased region" description="Basic and acidic residues" evidence="1">
    <location>
        <begin position="72"/>
        <end position="81"/>
    </location>
</feature>
<keyword evidence="3" id="KW-1185">Reference proteome</keyword>
<comment type="caution">
    <text evidence="2">The sequence shown here is derived from an EMBL/GenBank/DDBJ whole genome shotgun (WGS) entry which is preliminary data.</text>
</comment>
<protein>
    <submittedName>
        <fullName evidence="2">Uncharacterized protein</fullName>
    </submittedName>
</protein>
<proteinExistence type="predicted"/>
<evidence type="ECO:0000313" key="3">
    <source>
        <dbReference type="Proteomes" id="UP000824120"/>
    </source>
</evidence>
<evidence type="ECO:0000256" key="1">
    <source>
        <dbReference type="SAM" id="MobiDB-lite"/>
    </source>
</evidence>
<name>A0A9J5X9Y8_SOLCO</name>
<sequence length="171" mass="19869">MKWTYGVFRVEGLSSGYLRSGENKGWNSKRVEGDSSSGYLKLGENQGWNSTRYEEGFHPRYNQRGRNQGTKRLKEQRNEGPRIAESTWRVAEGSYFTFCSSVLSPKEKDQVGEKRSSQRIAEKFREAVPYRTMTQRMTILKDVCRHEVQLDRVNPSLIPTHSVRESEWVKA</sequence>
<dbReference type="Proteomes" id="UP000824120">
    <property type="component" value="Chromosome 9"/>
</dbReference>
<evidence type="ECO:0000313" key="2">
    <source>
        <dbReference type="EMBL" id="KAG5585139.1"/>
    </source>
</evidence>
<gene>
    <name evidence="2" type="ORF">H5410_045573</name>
</gene>